<feature type="domain" description="VOC" evidence="1">
    <location>
        <begin position="4"/>
        <end position="120"/>
    </location>
</feature>
<dbReference type="PROSITE" id="PS51819">
    <property type="entry name" value="VOC"/>
    <property type="match status" value="1"/>
</dbReference>
<dbReference type="SUPFAM" id="SSF54593">
    <property type="entry name" value="Glyoxalase/Bleomycin resistance protein/Dihydroxybiphenyl dioxygenase"/>
    <property type="match status" value="1"/>
</dbReference>
<dbReference type="RefSeq" id="WP_208097624.1">
    <property type="nucleotide sequence ID" value="NZ_JAGDYM010000009.1"/>
</dbReference>
<organism evidence="2 3">
    <name type="scientific">Leucobacter weissii</name>
    <dbReference type="NCBI Taxonomy" id="1983706"/>
    <lineage>
        <taxon>Bacteria</taxon>
        <taxon>Bacillati</taxon>
        <taxon>Actinomycetota</taxon>
        <taxon>Actinomycetes</taxon>
        <taxon>Micrococcales</taxon>
        <taxon>Microbacteriaceae</taxon>
        <taxon>Leucobacter</taxon>
    </lineage>
</organism>
<dbReference type="PANTHER" id="PTHR35908:SF1">
    <property type="entry name" value="CONSERVED PROTEIN"/>
    <property type="match status" value="1"/>
</dbReference>
<accession>A0A939SBZ4</accession>
<comment type="caution">
    <text evidence="2">The sequence shown here is derived from an EMBL/GenBank/DDBJ whole genome shotgun (WGS) entry which is preliminary data.</text>
</comment>
<dbReference type="Proteomes" id="UP000664382">
    <property type="component" value="Unassembled WGS sequence"/>
</dbReference>
<evidence type="ECO:0000313" key="3">
    <source>
        <dbReference type="Proteomes" id="UP000664382"/>
    </source>
</evidence>
<dbReference type="AlphaFoldDB" id="A0A939SBZ4"/>
<sequence>MIGTLHSIVIDCPDPPALAEFYRGILGGEILSDDHTDADDRWVDLAPASGPRLSFQRSPGYVPPRWPGDDGDQQSHLDVLVEDLDAAHEHLLALGARHLESHATFRVYLDPVGHPFCTIV</sequence>
<reference evidence="2" key="1">
    <citation type="submission" date="2021-03" db="EMBL/GenBank/DDBJ databases">
        <title>Leucobacter chromiisoli sp. nov., isolated from chromium-containing soil of chemical plant.</title>
        <authorList>
            <person name="Xu Z."/>
        </authorList>
    </citation>
    <scope>NUCLEOTIDE SEQUENCE</scope>
    <source>
        <strain evidence="2">S27</strain>
    </source>
</reference>
<gene>
    <name evidence="2" type="ORF">J4H92_07840</name>
</gene>
<dbReference type="PANTHER" id="PTHR35908">
    <property type="entry name" value="HYPOTHETICAL FUSION PROTEIN"/>
    <property type="match status" value="1"/>
</dbReference>
<protein>
    <submittedName>
        <fullName evidence="2">VOC family protein</fullName>
    </submittedName>
</protein>
<dbReference type="Pfam" id="PF18029">
    <property type="entry name" value="Glyoxalase_6"/>
    <property type="match status" value="1"/>
</dbReference>
<evidence type="ECO:0000259" key="1">
    <source>
        <dbReference type="PROSITE" id="PS51819"/>
    </source>
</evidence>
<dbReference type="CDD" id="cd06587">
    <property type="entry name" value="VOC"/>
    <property type="match status" value="1"/>
</dbReference>
<name>A0A939SBZ4_9MICO</name>
<dbReference type="Gene3D" id="3.10.180.10">
    <property type="entry name" value="2,3-Dihydroxybiphenyl 1,2-Dioxygenase, domain 1"/>
    <property type="match status" value="1"/>
</dbReference>
<evidence type="ECO:0000313" key="2">
    <source>
        <dbReference type="EMBL" id="MBO1901858.1"/>
    </source>
</evidence>
<proteinExistence type="predicted"/>
<dbReference type="InterPro" id="IPR037523">
    <property type="entry name" value="VOC_core"/>
</dbReference>
<keyword evidence="3" id="KW-1185">Reference proteome</keyword>
<dbReference type="EMBL" id="JAGDYM010000009">
    <property type="protein sequence ID" value="MBO1901858.1"/>
    <property type="molecule type" value="Genomic_DNA"/>
</dbReference>
<dbReference type="InterPro" id="IPR029068">
    <property type="entry name" value="Glyas_Bleomycin-R_OHBP_Dase"/>
</dbReference>
<dbReference type="InterPro" id="IPR041581">
    <property type="entry name" value="Glyoxalase_6"/>
</dbReference>